<proteinExistence type="inferred from homology"/>
<dbReference type="InterPro" id="IPR050086">
    <property type="entry name" value="MetN_ABC_transporter-like"/>
</dbReference>
<accession>X0X1H6</accession>
<dbReference type="PANTHER" id="PTHR43166:SF9">
    <property type="entry name" value="GLUTAMATE_ASPARTATE IMPORT ATP-BINDING PROTEIN GLTL"/>
    <property type="match status" value="1"/>
</dbReference>
<comment type="caution">
    <text evidence="6">The sequence shown here is derived from an EMBL/GenBank/DDBJ whole genome shotgun (WGS) entry which is preliminary data.</text>
</comment>
<evidence type="ECO:0008006" key="7">
    <source>
        <dbReference type="Google" id="ProtNLM"/>
    </source>
</evidence>
<keyword evidence="5" id="KW-0472">Membrane</keyword>
<feature type="non-terminal residue" evidence="6">
    <location>
        <position position="1"/>
    </location>
</feature>
<name>X0X1H6_9ZZZZ</name>
<protein>
    <recommendedName>
        <fullName evidence="7">ATPase AAA-type core domain-containing protein</fullName>
    </recommendedName>
</protein>
<dbReference type="PANTHER" id="PTHR43166">
    <property type="entry name" value="AMINO ACID IMPORT ATP-BINDING PROTEIN"/>
    <property type="match status" value="1"/>
</dbReference>
<comment type="similarity">
    <text evidence="2">Belongs to the ABC transporter superfamily.</text>
</comment>
<evidence type="ECO:0000256" key="5">
    <source>
        <dbReference type="ARBA" id="ARBA00023136"/>
    </source>
</evidence>
<evidence type="ECO:0000256" key="1">
    <source>
        <dbReference type="ARBA" id="ARBA00004202"/>
    </source>
</evidence>
<evidence type="ECO:0000256" key="3">
    <source>
        <dbReference type="ARBA" id="ARBA00022448"/>
    </source>
</evidence>
<keyword evidence="4" id="KW-1003">Cell membrane</keyword>
<comment type="subcellular location">
    <subcellularLocation>
        <location evidence="1">Cell membrane</location>
        <topology evidence="1">Peripheral membrane protein</topology>
    </subcellularLocation>
</comment>
<dbReference type="GO" id="GO:0005886">
    <property type="term" value="C:plasma membrane"/>
    <property type="evidence" value="ECO:0007669"/>
    <property type="project" value="UniProtKB-SubCell"/>
</dbReference>
<dbReference type="AlphaFoldDB" id="X0X1H6"/>
<organism evidence="6">
    <name type="scientific">marine sediment metagenome</name>
    <dbReference type="NCBI Taxonomy" id="412755"/>
    <lineage>
        <taxon>unclassified sequences</taxon>
        <taxon>metagenomes</taxon>
        <taxon>ecological metagenomes</taxon>
    </lineage>
</organism>
<sequence>AQKPEILLVDEIIHAIDPYLREQFLEAIIDLLEDNQTTLIMINHTFSEIEKIPERVLIMEKGQFIVDEKSETLGKRLKKVVSESEISEEIPCIFKRELTQLKEYFIYPFDENLKDKFSFDFKDANLNEIIKAFIGGQYVKERNQ</sequence>
<evidence type="ECO:0000256" key="2">
    <source>
        <dbReference type="ARBA" id="ARBA00005417"/>
    </source>
</evidence>
<evidence type="ECO:0000313" key="6">
    <source>
        <dbReference type="EMBL" id="GAG18861.1"/>
    </source>
</evidence>
<keyword evidence="3" id="KW-0813">Transport</keyword>
<dbReference type="Gene3D" id="3.40.50.300">
    <property type="entry name" value="P-loop containing nucleotide triphosphate hydrolases"/>
    <property type="match status" value="1"/>
</dbReference>
<dbReference type="SUPFAM" id="SSF52540">
    <property type="entry name" value="P-loop containing nucleoside triphosphate hydrolases"/>
    <property type="match status" value="1"/>
</dbReference>
<evidence type="ECO:0000256" key="4">
    <source>
        <dbReference type="ARBA" id="ARBA00022475"/>
    </source>
</evidence>
<dbReference type="InterPro" id="IPR027417">
    <property type="entry name" value="P-loop_NTPase"/>
</dbReference>
<reference evidence="6" key="1">
    <citation type="journal article" date="2014" name="Front. Microbiol.">
        <title>High frequency of phylogenetically diverse reductive dehalogenase-homologous genes in deep subseafloor sedimentary metagenomes.</title>
        <authorList>
            <person name="Kawai M."/>
            <person name="Futagami T."/>
            <person name="Toyoda A."/>
            <person name="Takaki Y."/>
            <person name="Nishi S."/>
            <person name="Hori S."/>
            <person name="Arai W."/>
            <person name="Tsubouchi T."/>
            <person name="Morono Y."/>
            <person name="Uchiyama I."/>
            <person name="Ito T."/>
            <person name="Fujiyama A."/>
            <person name="Inagaki F."/>
            <person name="Takami H."/>
        </authorList>
    </citation>
    <scope>NUCLEOTIDE SEQUENCE</scope>
    <source>
        <strain evidence="6">Expedition CK06-06</strain>
    </source>
</reference>
<dbReference type="EMBL" id="BARS01039434">
    <property type="protein sequence ID" value="GAG18861.1"/>
    <property type="molecule type" value="Genomic_DNA"/>
</dbReference>
<gene>
    <name evidence="6" type="ORF">S01H1_60213</name>
</gene>